<evidence type="ECO:0000259" key="1">
    <source>
        <dbReference type="Pfam" id="PF04909"/>
    </source>
</evidence>
<dbReference type="InterPro" id="IPR006680">
    <property type="entry name" value="Amidohydro-rel"/>
</dbReference>
<feature type="domain" description="Amidohydrolase-related" evidence="1">
    <location>
        <begin position="89"/>
        <end position="316"/>
    </location>
</feature>
<dbReference type="GO" id="GO:0016787">
    <property type="term" value="F:hydrolase activity"/>
    <property type="evidence" value="ECO:0007669"/>
    <property type="project" value="InterPro"/>
</dbReference>
<evidence type="ECO:0000313" key="2">
    <source>
        <dbReference type="EMBL" id="MBB5139839.1"/>
    </source>
</evidence>
<dbReference type="EMBL" id="JACHGN010000033">
    <property type="protein sequence ID" value="MBB5139839.1"/>
    <property type="molecule type" value="Genomic_DNA"/>
</dbReference>
<dbReference type="Pfam" id="PF04909">
    <property type="entry name" value="Amidohydro_2"/>
    <property type="match status" value="1"/>
</dbReference>
<reference evidence="2 3" key="1">
    <citation type="submission" date="2020-08" db="EMBL/GenBank/DDBJ databases">
        <title>Genomic Encyclopedia of Type Strains, Phase IV (KMG-IV): sequencing the most valuable type-strain genomes for metagenomic binning, comparative biology and taxonomic classification.</title>
        <authorList>
            <person name="Goeker M."/>
        </authorList>
    </citation>
    <scope>NUCLEOTIDE SEQUENCE [LARGE SCALE GENOMIC DNA]</scope>
    <source>
        <strain evidence="2 3">DSM 45615</strain>
    </source>
</reference>
<protein>
    <recommendedName>
        <fullName evidence="1">Amidohydrolase-related domain-containing protein</fullName>
    </recommendedName>
</protein>
<keyword evidence="3" id="KW-1185">Reference proteome</keyword>
<dbReference type="AlphaFoldDB" id="A0A840PLL5"/>
<comment type="caution">
    <text evidence="2">The sequence shown here is derived from an EMBL/GenBank/DDBJ whole genome shotgun (WGS) entry which is preliminary data.</text>
</comment>
<dbReference type="RefSeq" id="WP_185056654.1">
    <property type="nucleotide sequence ID" value="NZ_BAABIX010000041.1"/>
</dbReference>
<dbReference type="InterPro" id="IPR032466">
    <property type="entry name" value="Metal_Hydrolase"/>
</dbReference>
<dbReference type="SUPFAM" id="SSF51556">
    <property type="entry name" value="Metallo-dependent hydrolases"/>
    <property type="match status" value="1"/>
</dbReference>
<sequence>MRGGHIVFDNVVHLHNLRDDNVIEPEGRLAQNFFYKLVRSMGKEGDYREFAKEWSAEYVADRLFGGGSQIDFAMVQTVPMFDLYKDGLDAVERQYELVQAEPDRVVFCGGTDPVLRGLNTALHDIDHQIKNLGARSIKFYTAHTRGRSWRMDDRHVAYPMYERMLEHGVDLAQVHKGNPLGPESLQALQAHDVADAALDFPEMNFIIHHLGVPYEDETITIAARHPNIYLSMSTWINLIRVAPRLTAERIGKALAGVGADHLLWGTEAPLGPHPQDLLDWVWEFQMPDDLVEGYAYPRISDADRADIVGGNMLRLLKMTVEYAEDGRPSLVPAHD</sequence>
<organism evidence="2 3">
    <name type="scientific">Thermocatellispora tengchongensis</name>
    <dbReference type="NCBI Taxonomy" id="1073253"/>
    <lineage>
        <taxon>Bacteria</taxon>
        <taxon>Bacillati</taxon>
        <taxon>Actinomycetota</taxon>
        <taxon>Actinomycetes</taxon>
        <taxon>Streptosporangiales</taxon>
        <taxon>Streptosporangiaceae</taxon>
        <taxon>Thermocatellispora</taxon>
    </lineage>
</organism>
<name>A0A840PLL5_9ACTN</name>
<dbReference type="Proteomes" id="UP000578449">
    <property type="component" value="Unassembled WGS sequence"/>
</dbReference>
<dbReference type="PANTHER" id="PTHR42889">
    <property type="entry name" value="BLR3681 PROTEIN"/>
    <property type="match status" value="1"/>
</dbReference>
<evidence type="ECO:0000313" key="3">
    <source>
        <dbReference type="Proteomes" id="UP000578449"/>
    </source>
</evidence>
<dbReference type="PANTHER" id="PTHR42889:SF1">
    <property type="entry name" value="BLR3681 PROTEIN"/>
    <property type="match status" value="1"/>
</dbReference>
<accession>A0A840PLL5</accession>
<dbReference type="Gene3D" id="3.20.20.140">
    <property type="entry name" value="Metal-dependent hydrolases"/>
    <property type="match status" value="1"/>
</dbReference>
<proteinExistence type="predicted"/>
<gene>
    <name evidence="2" type="ORF">HNP84_009603</name>
</gene>